<evidence type="ECO:0000259" key="7">
    <source>
        <dbReference type="PROSITE" id="PS51918"/>
    </source>
</evidence>
<dbReference type="PANTHER" id="PTHR30352:SF5">
    <property type="entry name" value="PYRUVATE FORMATE-LYASE 1-ACTIVATING ENZYME"/>
    <property type="match status" value="1"/>
</dbReference>
<proteinExistence type="predicted"/>
<dbReference type="GO" id="GO:0046872">
    <property type="term" value="F:metal ion binding"/>
    <property type="evidence" value="ECO:0007669"/>
    <property type="project" value="UniProtKB-KW"/>
</dbReference>
<dbReference type="NCBIfam" id="TIGR04337">
    <property type="entry name" value="AmmeMemoSam_rS"/>
    <property type="match status" value="1"/>
</dbReference>
<dbReference type="InterPro" id="IPR058240">
    <property type="entry name" value="rSAM_sf"/>
</dbReference>
<keyword evidence="1" id="KW-0004">4Fe-4S</keyword>
<keyword evidence="2 6" id="KW-0949">S-adenosyl-L-methionine</keyword>
<dbReference type="InterPro" id="IPR007197">
    <property type="entry name" value="rSAM"/>
</dbReference>
<keyword evidence="5 6" id="KW-0411">Iron-sulfur</keyword>
<evidence type="ECO:0000256" key="4">
    <source>
        <dbReference type="ARBA" id="ARBA00023004"/>
    </source>
</evidence>
<dbReference type="Proteomes" id="UP000321827">
    <property type="component" value="Unassembled WGS sequence"/>
</dbReference>
<dbReference type="Gene3D" id="3.20.20.70">
    <property type="entry name" value="Aldolase class I"/>
    <property type="match status" value="1"/>
</dbReference>
<dbReference type="InterPro" id="IPR034457">
    <property type="entry name" value="Organic_radical-activating"/>
</dbReference>
<reference evidence="8 9" key="1">
    <citation type="submission" date="2019-07" db="EMBL/GenBank/DDBJ databases">
        <title>Whole genome shotgun sequence of Oceanithermus desulfurans NBRC 100063.</title>
        <authorList>
            <person name="Hosoyama A."/>
            <person name="Uohara A."/>
            <person name="Ohji S."/>
            <person name="Ichikawa N."/>
        </authorList>
    </citation>
    <scope>NUCLEOTIDE SEQUENCE [LARGE SCALE GENOMIC DNA]</scope>
    <source>
        <strain evidence="8 9">NBRC 100063</strain>
    </source>
</reference>
<sequence>MSVGILSRYPYQMEPSAAVSPRLHECALYRPLPKGWVQCTACHHWCGVAPGEAGKCGVRRNYGGRLYLVTYGKAAAVHVDPVEKKPLYHFLPGEPILSLGTVGCNLFCKFCQNWQISQFREFRVNPETGEPDRWIGEDWPPERVVEAAEQVGARLIAYTYNEPVVWVEYAHDIAKLATERGMRNVFVSSGFETKQAWNYVEPYLHAVNLDLKGFSEAFYREITGARLKPVLENIEYLGSEKWGKVWVEVTTLLIPGHNDSPEEIRGIARFLAGVNKNIPWHLSAAHPDYQMLDIPYTPHEKLIEAYEIGKEEGLNFVYLGNVRDLERSTTYCPSCGAPLIARDGYRVHELWEERGVCPKCGARIPGVWA</sequence>
<dbReference type="CDD" id="cd01335">
    <property type="entry name" value="Radical_SAM"/>
    <property type="match status" value="1"/>
</dbReference>
<evidence type="ECO:0000313" key="9">
    <source>
        <dbReference type="Proteomes" id="UP000321827"/>
    </source>
</evidence>
<dbReference type="GO" id="GO:0003824">
    <property type="term" value="F:catalytic activity"/>
    <property type="evidence" value="ECO:0007669"/>
    <property type="project" value="InterPro"/>
</dbReference>
<feature type="binding site" evidence="6">
    <location>
        <position position="108"/>
    </location>
    <ligand>
        <name>[4Fe-4S] cluster</name>
        <dbReference type="ChEBI" id="CHEBI:49883"/>
        <note>4Fe-4S-S-AdoMet</note>
    </ligand>
</feature>
<dbReference type="InterPro" id="IPR013785">
    <property type="entry name" value="Aldolase_TIM"/>
</dbReference>
<accession>A0A511RIL3</accession>
<dbReference type="PROSITE" id="PS51918">
    <property type="entry name" value="RADICAL_SAM"/>
    <property type="match status" value="1"/>
</dbReference>
<feature type="binding site" evidence="6">
    <location>
        <position position="104"/>
    </location>
    <ligand>
        <name>[4Fe-4S] cluster</name>
        <dbReference type="ChEBI" id="CHEBI:49883"/>
        <note>4Fe-4S-S-AdoMet</note>
    </ligand>
</feature>
<name>A0A511RIL3_9DEIN</name>
<dbReference type="AlphaFoldDB" id="A0A511RIL3"/>
<dbReference type="SUPFAM" id="SSF102114">
    <property type="entry name" value="Radical SAM enzymes"/>
    <property type="match status" value="1"/>
</dbReference>
<dbReference type="PIRSF" id="PIRSF004869">
    <property type="entry name" value="PflX_prd"/>
    <property type="match status" value="1"/>
</dbReference>
<protein>
    <submittedName>
        <fullName evidence="8">AmmeMemoRadiSam system radical SAM enzyme</fullName>
    </submittedName>
</protein>
<dbReference type="EMBL" id="BJXN01000001">
    <property type="protein sequence ID" value="GEM88676.1"/>
    <property type="molecule type" value="Genomic_DNA"/>
</dbReference>
<feature type="domain" description="Radical SAM core" evidence="7">
    <location>
        <begin position="89"/>
        <end position="315"/>
    </location>
</feature>
<keyword evidence="3 6" id="KW-0479">Metal-binding</keyword>
<comment type="caution">
    <text evidence="8">The sequence shown here is derived from an EMBL/GenBank/DDBJ whole genome shotgun (WGS) entry which is preliminary data.</text>
</comment>
<evidence type="ECO:0000256" key="6">
    <source>
        <dbReference type="PIRSR" id="PIRSR004869-50"/>
    </source>
</evidence>
<comment type="cofactor">
    <cofactor evidence="6">
        <name>[4Fe-4S] cluster</name>
        <dbReference type="ChEBI" id="CHEBI:49883"/>
    </cofactor>
    <text evidence="6">Binds 1 [4Fe-4S] cluster. The cluster is coordinated with 3 cysteines and an exchangeable S-adenosyl-L-methionine.</text>
</comment>
<keyword evidence="4 6" id="KW-0408">Iron</keyword>
<evidence type="ECO:0000256" key="5">
    <source>
        <dbReference type="ARBA" id="ARBA00023014"/>
    </source>
</evidence>
<organism evidence="8 9">
    <name type="scientific">Oceanithermus desulfurans NBRC 100063</name>
    <dbReference type="NCBI Taxonomy" id="1227550"/>
    <lineage>
        <taxon>Bacteria</taxon>
        <taxon>Thermotogati</taxon>
        <taxon>Deinococcota</taxon>
        <taxon>Deinococci</taxon>
        <taxon>Thermales</taxon>
        <taxon>Thermaceae</taxon>
        <taxon>Oceanithermus</taxon>
    </lineage>
</organism>
<dbReference type="InterPro" id="IPR016431">
    <property type="entry name" value="Pyrv-formate_lyase-activ_prd"/>
</dbReference>
<evidence type="ECO:0000256" key="1">
    <source>
        <dbReference type="ARBA" id="ARBA00022485"/>
    </source>
</evidence>
<dbReference type="SFLD" id="SFLDS00029">
    <property type="entry name" value="Radical_SAM"/>
    <property type="match status" value="1"/>
</dbReference>
<dbReference type="GO" id="GO:0051539">
    <property type="term" value="F:4 iron, 4 sulfur cluster binding"/>
    <property type="evidence" value="ECO:0007669"/>
    <property type="project" value="UniProtKB-KW"/>
</dbReference>
<evidence type="ECO:0000313" key="8">
    <source>
        <dbReference type="EMBL" id="GEM88676.1"/>
    </source>
</evidence>
<evidence type="ECO:0000256" key="3">
    <source>
        <dbReference type="ARBA" id="ARBA00022723"/>
    </source>
</evidence>
<dbReference type="PANTHER" id="PTHR30352">
    <property type="entry name" value="PYRUVATE FORMATE-LYASE-ACTIVATING ENZYME"/>
    <property type="match status" value="1"/>
</dbReference>
<feature type="binding site" evidence="6">
    <location>
        <position position="111"/>
    </location>
    <ligand>
        <name>[4Fe-4S] cluster</name>
        <dbReference type="ChEBI" id="CHEBI:49883"/>
        <note>4Fe-4S-S-AdoMet</note>
    </ligand>
</feature>
<gene>
    <name evidence="8" type="ORF">ODE01S_01100</name>
</gene>
<evidence type="ECO:0000256" key="2">
    <source>
        <dbReference type="ARBA" id="ARBA00022691"/>
    </source>
</evidence>
<dbReference type="InterPro" id="IPR027596">
    <property type="entry name" value="AmmeMemoSam_rS"/>
</dbReference>
<dbReference type="Pfam" id="PF04055">
    <property type="entry name" value="Radical_SAM"/>
    <property type="match status" value="1"/>
</dbReference>
<dbReference type="SFLD" id="SFLDG01101">
    <property type="entry name" value="Uncharacterised_Radical_SAM_Su"/>
    <property type="match status" value="1"/>
</dbReference>